<evidence type="ECO:0000256" key="4">
    <source>
        <dbReference type="ARBA" id="ARBA00022475"/>
    </source>
</evidence>
<evidence type="ECO:0000256" key="6">
    <source>
        <dbReference type="ARBA" id="ARBA00022679"/>
    </source>
</evidence>
<evidence type="ECO:0000256" key="10">
    <source>
        <dbReference type="ARBA" id="ARBA00023012"/>
    </source>
</evidence>
<feature type="compositionally biased region" description="Basic and acidic residues" evidence="13">
    <location>
        <begin position="372"/>
        <end position="392"/>
    </location>
</feature>
<dbReference type="FunCoup" id="A0A2T0GRU5">
    <property type="interactions" value="51"/>
</dbReference>
<evidence type="ECO:0000313" key="16">
    <source>
        <dbReference type="EMBL" id="PRW61817.1"/>
    </source>
</evidence>
<keyword evidence="11 14" id="KW-0472">Membrane</keyword>
<dbReference type="FunFam" id="1.10.287.130:FF:000008">
    <property type="entry name" value="Two-component sensor histidine kinase"/>
    <property type="match status" value="1"/>
</dbReference>
<keyword evidence="8 16" id="KW-0418">Kinase</keyword>
<keyword evidence="17" id="KW-1185">Reference proteome</keyword>
<keyword evidence="6" id="KW-0808">Transferase</keyword>
<dbReference type="PROSITE" id="PS50109">
    <property type="entry name" value="HIS_KIN"/>
    <property type="match status" value="1"/>
</dbReference>
<feature type="domain" description="Histidine kinase" evidence="15">
    <location>
        <begin position="156"/>
        <end position="372"/>
    </location>
</feature>
<proteinExistence type="predicted"/>
<dbReference type="InParanoid" id="A0A2T0GRU5"/>
<keyword evidence="5" id="KW-0597">Phosphoprotein</keyword>
<dbReference type="GO" id="GO:0005886">
    <property type="term" value="C:plasma membrane"/>
    <property type="evidence" value="ECO:0007669"/>
    <property type="project" value="UniProtKB-SubCell"/>
</dbReference>
<organism evidence="16 17">
    <name type="scientific">Actinopolyspora mortivallis</name>
    <dbReference type="NCBI Taxonomy" id="33906"/>
    <lineage>
        <taxon>Bacteria</taxon>
        <taxon>Bacillati</taxon>
        <taxon>Actinomycetota</taxon>
        <taxon>Actinomycetes</taxon>
        <taxon>Actinopolysporales</taxon>
        <taxon>Actinopolysporaceae</taxon>
        <taxon>Actinopolyspora</taxon>
    </lineage>
</organism>
<dbReference type="Pfam" id="PF02518">
    <property type="entry name" value="HATPase_c"/>
    <property type="match status" value="1"/>
</dbReference>
<keyword evidence="4" id="KW-1003">Cell membrane</keyword>
<dbReference type="CDD" id="cd00082">
    <property type="entry name" value="HisKA"/>
    <property type="match status" value="1"/>
</dbReference>
<evidence type="ECO:0000259" key="15">
    <source>
        <dbReference type="PROSITE" id="PS50109"/>
    </source>
</evidence>
<accession>A0A2T0GRU5</accession>
<evidence type="ECO:0000256" key="7">
    <source>
        <dbReference type="ARBA" id="ARBA00022741"/>
    </source>
</evidence>
<dbReference type="InterPro" id="IPR050351">
    <property type="entry name" value="BphY/WalK/GraS-like"/>
</dbReference>
<dbReference type="GO" id="GO:0000155">
    <property type="term" value="F:phosphorelay sensor kinase activity"/>
    <property type="evidence" value="ECO:0007669"/>
    <property type="project" value="InterPro"/>
</dbReference>
<comment type="subcellular location">
    <subcellularLocation>
        <location evidence="2">Cell membrane</location>
    </subcellularLocation>
</comment>
<dbReference type="STRING" id="1050202.GCA_000384035_00074"/>
<evidence type="ECO:0000256" key="2">
    <source>
        <dbReference type="ARBA" id="ARBA00004236"/>
    </source>
</evidence>
<keyword evidence="14" id="KW-0812">Transmembrane</keyword>
<name>A0A2T0GRU5_ACTMO</name>
<dbReference type="InterPro" id="IPR036890">
    <property type="entry name" value="HATPase_C_sf"/>
</dbReference>
<evidence type="ECO:0000313" key="17">
    <source>
        <dbReference type="Proteomes" id="UP000239352"/>
    </source>
</evidence>
<dbReference type="SUPFAM" id="SSF47384">
    <property type="entry name" value="Homodimeric domain of signal transducing histidine kinase"/>
    <property type="match status" value="1"/>
</dbReference>
<keyword evidence="9" id="KW-0067">ATP-binding</keyword>
<dbReference type="SMART" id="SM00388">
    <property type="entry name" value="HisKA"/>
    <property type="match status" value="1"/>
</dbReference>
<feature type="compositionally biased region" description="Basic and acidic residues" evidence="13">
    <location>
        <begin position="78"/>
        <end position="91"/>
    </location>
</feature>
<evidence type="ECO:0000256" key="9">
    <source>
        <dbReference type="ARBA" id="ARBA00022840"/>
    </source>
</evidence>
<comment type="caution">
    <text evidence="16">The sequence shown here is derived from an EMBL/GenBank/DDBJ whole genome shotgun (WGS) entry which is preliminary data.</text>
</comment>
<evidence type="ECO:0000256" key="12">
    <source>
        <dbReference type="ARBA" id="ARBA00039401"/>
    </source>
</evidence>
<dbReference type="GO" id="GO:0005524">
    <property type="term" value="F:ATP binding"/>
    <property type="evidence" value="ECO:0007669"/>
    <property type="project" value="UniProtKB-KW"/>
</dbReference>
<feature type="region of interest" description="Disordered" evidence="13">
    <location>
        <begin position="368"/>
        <end position="414"/>
    </location>
</feature>
<keyword evidence="7" id="KW-0547">Nucleotide-binding</keyword>
<protein>
    <recommendedName>
        <fullName evidence="12">Sensor-like histidine kinase SenX3</fullName>
        <ecNumber evidence="3">2.7.13.3</ecNumber>
    </recommendedName>
</protein>
<dbReference type="InterPro" id="IPR003661">
    <property type="entry name" value="HisK_dim/P_dom"/>
</dbReference>
<feature type="transmembrane region" description="Helical" evidence="14">
    <location>
        <begin position="6"/>
        <end position="25"/>
    </location>
</feature>
<feature type="region of interest" description="Disordered" evidence="13">
    <location>
        <begin position="78"/>
        <end position="123"/>
    </location>
</feature>
<evidence type="ECO:0000256" key="8">
    <source>
        <dbReference type="ARBA" id="ARBA00022777"/>
    </source>
</evidence>
<keyword evidence="10" id="KW-0902">Two-component regulatory system</keyword>
<dbReference type="InterPro" id="IPR036097">
    <property type="entry name" value="HisK_dim/P_sf"/>
</dbReference>
<gene>
    <name evidence="16" type="ORF">CEP50_18770</name>
</gene>
<dbReference type="AlphaFoldDB" id="A0A2T0GRU5"/>
<dbReference type="PANTHER" id="PTHR45453">
    <property type="entry name" value="PHOSPHATE REGULON SENSOR PROTEIN PHOR"/>
    <property type="match status" value="1"/>
</dbReference>
<dbReference type="CDD" id="cd00075">
    <property type="entry name" value="HATPase"/>
    <property type="match status" value="1"/>
</dbReference>
<dbReference type="InterPro" id="IPR004358">
    <property type="entry name" value="Sig_transdc_His_kin-like_C"/>
</dbReference>
<dbReference type="Gene3D" id="3.30.565.10">
    <property type="entry name" value="Histidine kinase-like ATPase, C-terminal domain"/>
    <property type="match status" value="1"/>
</dbReference>
<dbReference type="EC" id="2.7.13.3" evidence="3"/>
<dbReference type="PRINTS" id="PR00344">
    <property type="entry name" value="BCTRLSENSOR"/>
</dbReference>
<evidence type="ECO:0000256" key="5">
    <source>
        <dbReference type="ARBA" id="ARBA00022553"/>
    </source>
</evidence>
<reference evidence="16 17" key="1">
    <citation type="submission" date="2018-03" db="EMBL/GenBank/DDBJ databases">
        <title>Actinopolyspora mortivallis from Sahara, screening for active biomolecules.</title>
        <authorList>
            <person name="Selama O."/>
            <person name="Wellington E.M.H."/>
            <person name="Hacene H."/>
        </authorList>
    </citation>
    <scope>NUCLEOTIDE SEQUENCE [LARGE SCALE GENOMIC DNA]</scope>
    <source>
        <strain evidence="16 17">M5A</strain>
    </source>
</reference>
<dbReference type="GO" id="GO:0004721">
    <property type="term" value="F:phosphoprotein phosphatase activity"/>
    <property type="evidence" value="ECO:0007669"/>
    <property type="project" value="TreeGrafter"/>
</dbReference>
<evidence type="ECO:0000256" key="3">
    <source>
        <dbReference type="ARBA" id="ARBA00012438"/>
    </source>
</evidence>
<dbReference type="FunFam" id="3.30.565.10:FF:000006">
    <property type="entry name" value="Sensor histidine kinase WalK"/>
    <property type="match status" value="1"/>
</dbReference>
<dbReference type="PANTHER" id="PTHR45453:SF1">
    <property type="entry name" value="PHOSPHATE REGULON SENSOR PROTEIN PHOR"/>
    <property type="match status" value="1"/>
</dbReference>
<dbReference type="InterPro" id="IPR003594">
    <property type="entry name" value="HATPase_dom"/>
</dbReference>
<dbReference type="Proteomes" id="UP000239352">
    <property type="component" value="Unassembled WGS sequence"/>
</dbReference>
<evidence type="ECO:0000256" key="1">
    <source>
        <dbReference type="ARBA" id="ARBA00000085"/>
    </source>
</evidence>
<dbReference type="RefSeq" id="WP_106115241.1">
    <property type="nucleotide sequence ID" value="NZ_PVSR01000056.1"/>
</dbReference>
<dbReference type="SMART" id="SM00387">
    <property type="entry name" value="HATPase_c"/>
    <property type="match status" value="1"/>
</dbReference>
<dbReference type="EMBL" id="PVSR01000056">
    <property type="protein sequence ID" value="PRW61817.1"/>
    <property type="molecule type" value="Genomic_DNA"/>
</dbReference>
<dbReference type="GO" id="GO:0016036">
    <property type="term" value="P:cellular response to phosphate starvation"/>
    <property type="evidence" value="ECO:0007669"/>
    <property type="project" value="TreeGrafter"/>
</dbReference>
<evidence type="ECO:0000256" key="11">
    <source>
        <dbReference type="ARBA" id="ARBA00023136"/>
    </source>
</evidence>
<sequence>MTALGYGALLIGVLLLGLLAGYRLAVNRGRSERTRAKGPTVAELLQRLVHTSNNGIVVLNSFGDVVVHNPRADELGFVRDNRPDPRARKASEQALNTGRPVPVDLSPLNRDAPHGRSPAAVLGDVRPLGDGFTVVDAADESEAVRLEETRRDFVANVSHELKTPVGALALLAETVLDAADDPEEVRRFSNKILHESTRLGTLVSELIALSRLQGADPLPELSTVDVDEIVEESLGRCAVAAESAGIRITTDEPSGLQLDGDRTLLVTALSNLIDNAISYSPDASPVSISRKLRGEWVEIAVTDRGIGIDPADQERVFERFYRVDRARSRATGGTGLGLAIVKHVAANHGGEVTLWSRPGTGSTFTLRVPRHPTGEKARNTEDASPAETREAEPDSGEVVAARDGTRAVETGGVR</sequence>
<comment type="catalytic activity">
    <reaction evidence="1">
        <text>ATP + protein L-histidine = ADP + protein N-phospho-L-histidine.</text>
        <dbReference type="EC" id="2.7.13.3"/>
    </reaction>
</comment>
<evidence type="ECO:0000256" key="14">
    <source>
        <dbReference type="SAM" id="Phobius"/>
    </source>
</evidence>
<dbReference type="SUPFAM" id="SSF55874">
    <property type="entry name" value="ATPase domain of HSP90 chaperone/DNA topoisomerase II/histidine kinase"/>
    <property type="match status" value="1"/>
</dbReference>
<evidence type="ECO:0000256" key="13">
    <source>
        <dbReference type="SAM" id="MobiDB-lite"/>
    </source>
</evidence>
<dbReference type="Gene3D" id="1.10.287.130">
    <property type="match status" value="1"/>
</dbReference>
<dbReference type="InterPro" id="IPR005467">
    <property type="entry name" value="His_kinase_dom"/>
</dbReference>
<dbReference type="Pfam" id="PF00512">
    <property type="entry name" value="HisKA"/>
    <property type="match status" value="1"/>
</dbReference>
<keyword evidence="14" id="KW-1133">Transmembrane helix</keyword>